<organism evidence="1 2">
    <name type="scientific">Odynerus spinipes</name>
    <dbReference type="NCBI Taxonomy" id="1348599"/>
    <lineage>
        <taxon>Eukaryota</taxon>
        <taxon>Metazoa</taxon>
        <taxon>Ecdysozoa</taxon>
        <taxon>Arthropoda</taxon>
        <taxon>Hexapoda</taxon>
        <taxon>Insecta</taxon>
        <taxon>Pterygota</taxon>
        <taxon>Neoptera</taxon>
        <taxon>Endopterygota</taxon>
        <taxon>Hymenoptera</taxon>
        <taxon>Apocrita</taxon>
        <taxon>Aculeata</taxon>
        <taxon>Vespoidea</taxon>
        <taxon>Vespidae</taxon>
        <taxon>Eumeninae</taxon>
        <taxon>Odynerus</taxon>
    </lineage>
</organism>
<reference evidence="1" key="2">
    <citation type="journal article" date="2023" name="Commun. Biol.">
        <title>Intrasexual cuticular hydrocarbon dimorphism in a wasp sheds light on hydrocarbon biosynthesis genes in Hymenoptera.</title>
        <authorList>
            <person name="Moris V.C."/>
            <person name="Podsiadlowski L."/>
            <person name="Martin S."/>
            <person name="Oeyen J.P."/>
            <person name="Donath A."/>
            <person name="Petersen M."/>
            <person name="Wilbrandt J."/>
            <person name="Misof B."/>
            <person name="Liedtke D."/>
            <person name="Thamm M."/>
            <person name="Scheiner R."/>
            <person name="Schmitt T."/>
            <person name="Niehuis O."/>
        </authorList>
    </citation>
    <scope>NUCLEOTIDE SEQUENCE</scope>
    <source>
        <strain evidence="1">GBR_01_08_01A</strain>
    </source>
</reference>
<name>A0AAD9RN57_9HYME</name>
<sequence>MVQNKATQAPGKLQTNIIVIEKKRRKLSIPKDLNLVDCWNIMGPEIAEEFGEGYSHIPYCLESNAYKIGNIFVPAEVQVKCFRATEIVKILGPLVNFAIKSKTNSKFLNPSVTPVKRQPDAPNLQVILANKKRELVFTGYNCQFLDKPVDMVVEANITIDRSSHPDLAEAKWFGLITGVFVTKNFELRVQREQFSRTMYIGEEMQTLLFKYEICWINTNGYVINTTKKKTDMRWASIMEHPSDSLPLPKLAVISK</sequence>
<gene>
    <name evidence="1" type="ORF">KPH14_004580</name>
</gene>
<dbReference type="AlphaFoldDB" id="A0AAD9RN57"/>
<accession>A0AAD9RN57</accession>
<dbReference type="EMBL" id="JAIFRP010000031">
    <property type="protein sequence ID" value="KAK2582233.1"/>
    <property type="molecule type" value="Genomic_DNA"/>
</dbReference>
<dbReference type="Proteomes" id="UP001258017">
    <property type="component" value="Unassembled WGS sequence"/>
</dbReference>
<evidence type="ECO:0000313" key="2">
    <source>
        <dbReference type="Proteomes" id="UP001258017"/>
    </source>
</evidence>
<comment type="caution">
    <text evidence="1">The sequence shown here is derived from an EMBL/GenBank/DDBJ whole genome shotgun (WGS) entry which is preliminary data.</text>
</comment>
<keyword evidence="2" id="KW-1185">Reference proteome</keyword>
<reference evidence="1" key="1">
    <citation type="submission" date="2021-08" db="EMBL/GenBank/DDBJ databases">
        <authorList>
            <person name="Misof B."/>
            <person name="Oliver O."/>
            <person name="Podsiadlowski L."/>
            <person name="Donath A."/>
            <person name="Peters R."/>
            <person name="Mayer C."/>
            <person name="Rust J."/>
            <person name="Gunkel S."/>
            <person name="Lesny P."/>
            <person name="Martin S."/>
            <person name="Oeyen J.P."/>
            <person name="Petersen M."/>
            <person name="Panagiotis P."/>
            <person name="Wilbrandt J."/>
            <person name="Tanja T."/>
        </authorList>
    </citation>
    <scope>NUCLEOTIDE SEQUENCE</scope>
    <source>
        <strain evidence="1">GBR_01_08_01A</strain>
        <tissue evidence="1">Thorax + abdomen</tissue>
    </source>
</reference>
<evidence type="ECO:0000313" key="1">
    <source>
        <dbReference type="EMBL" id="KAK2582233.1"/>
    </source>
</evidence>
<proteinExistence type="predicted"/>
<protein>
    <submittedName>
        <fullName evidence="1">Uncharacterized protein</fullName>
    </submittedName>
</protein>